<feature type="transmembrane region" description="Helical" evidence="2">
    <location>
        <begin position="426"/>
        <end position="444"/>
    </location>
</feature>
<feature type="transmembrane region" description="Helical" evidence="2">
    <location>
        <begin position="518"/>
        <end position="539"/>
    </location>
</feature>
<sequence length="676" mass="67311">MGTQPDPFFTAVARIGDELSSITARLNRVTDDVADLREAMEAAQSVEQADAQTAPEAAPHESAPPQPASVTAAPDPARGPAPRLARGPALPPTAPAPRPQLQYATAGPPPPPQPRPFGPPAPAVPAPAGNGVTLGKILAFTGVAITLIGVVLLLVLAAQAGLLRPEVRVAGGALLAAALVGAGLRIGREAVKRTAAAALVATGIAAALFCVLAAANIYHWLPVIAALVLTGLIAAGGFVVAGLWDSQALGVTVGIGLIAFAPFLTHGVTLTLVVFLLVYAAATLAVQLGRDWPVLFTVNTVATAAPLVVVAALGDRAEASQFAVAASVCFLLAVGSAVALLRTSGIPLVVALVGLIPLLPLVGGSPVLGATTTAILLGAAAALLALLTLLGPALPGADLGVRMVWLTGAVATAVVAIGVAGRADGLTLGLLAIALLLTLASLYTEELATALRILATVALGVGLLALAGPGLLQLVDASALSTGRRVVVVIGALLAMAALAVLTRCWTQGRTDSDRNTFVVSASVVGLVLFNVLCVAVGALASGGSLTGFRAGHMCATIGFVVVGAVALLWARRLRGSSRTLVLTAGLIVLGVAVGKLFLFDLAALAGIFRVIAFIVVGLVLLGLGVAYAQSLNDDPDGPPSERVRPAGPPPAAGPAGPGSPFPAPGPAPFGAPQRR</sequence>
<keyword evidence="2" id="KW-1133">Transmembrane helix</keyword>
<evidence type="ECO:0000256" key="1">
    <source>
        <dbReference type="SAM" id="MobiDB-lite"/>
    </source>
</evidence>
<feature type="region of interest" description="Disordered" evidence="1">
    <location>
        <begin position="39"/>
        <end position="124"/>
    </location>
</feature>
<keyword evidence="4" id="KW-1185">Reference proteome</keyword>
<dbReference type="InterPro" id="IPR019286">
    <property type="entry name" value="DUF2339_TM"/>
</dbReference>
<feature type="transmembrane region" description="Helical" evidence="2">
    <location>
        <begin position="194"/>
        <end position="214"/>
    </location>
</feature>
<feature type="transmembrane region" description="Helical" evidence="2">
    <location>
        <begin position="605"/>
        <end position="629"/>
    </location>
</feature>
<dbReference type="RefSeq" id="WP_105941170.1">
    <property type="nucleotide sequence ID" value="NZ_CP027433.1"/>
</dbReference>
<feature type="transmembrane region" description="Helical" evidence="2">
    <location>
        <begin position="319"/>
        <end position="341"/>
    </location>
</feature>
<feature type="transmembrane region" description="Helical" evidence="2">
    <location>
        <begin position="374"/>
        <end position="391"/>
    </location>
</feature>
<dbReference type="PANTHER" id="PTHR38434:SF1">
    <property type="entry name" value="BLL2549 PROTEIN"/>
    <property type="match status" value="1"/>
</dbReference>
<feature type="compositionally biased region" description="Pro residues" evidence="1">
    <location>
        <begin position="89"/>
        <end position="98"/>
    </location>
</feature>
<keyword evidence="2" id="KW-0472">Membrane</keyword>
<evidence type="ECO:0000256" key="2">
    <source>
        <dbReference type="SAM" id="Phobius"/>
    </source>
</evidence>
<proteinExistence type="predicted"/>
<feature type="transmembrane region" description="Helical" evidence="2">
    <location>
        <begin position="348"/>
        <end position="368"/>
    </location>
</feature>
<accession>A0A2S0KCQ4</accession>
<name>A0A2S0KCQ4_9ACTN</name>
<feature type="transmembrane region" description="Helical" evidence="2">
    <location>
        <begin position="137"/>
        <end position="157"/>
    </location>
</feature>
<protein>
    <submittedName>
        <fullName evidence="3">DUF2339 domain-containing protein</fullName>
    </submittedName>
</protein>
<dbReference type="OrthoDB" id="3729996at2"/>
<keyword evidence="2" id="KW-0812">Transmembrane</keyword>
<organism evidence="3 4">
    <name type="scientific">Gordonia iterans</name>
    <dbReference type="NCBI Taxonomy" id="1004901"/>
    <lineage>
        <taxon>Bacteria</taxon>
        <taxon>Bacillati</taxon>
        <taxon>Actinomycetota</taxon>
        <taxon>Actinomycetes</taxon>
        <taxon>Mycobacteriales</taxon>
        <taxon>Gordoniaceae</taxon>
        <taxon>Gordonia</taxon>
    </lineage>
</organism>
<feature type="transmembrane region" description="Helical" evidence="2">
    <location>
        <begin position="403"/>
        <end position="420"/>
    </location>
</feature>
<gene>
    <name evidence="3" type="ORF">C6V83_03205</name>
</gene>
<evidence type="ECO:0000313" key="4">
    <source>
        <dbReference type="Proteomes" id="UP000239814"/>
    </source>
</evidence>
<dbReference type="AlphaFoldDB" id="A0A2S0KCQ4"/>
<feature type="transmembrane region" description="Helical" evidence="2">
    <location>
        <begin position="551"/>
        <end position="571"/>
    </location>
</feature>
<feature type="transmembrane region" description="Helical" evidence="2">
    <location>
        <begin position="486"/>
        <end position="506"/>
    </location>
</feature>
<feature type="transmembrane region" description="Helical" evidence="2">
    <location>
        <begin position="295"/>
        <end position="313"/>
    </location>
</feature>
<dbReference type="Proteomes" id="UP000239814">
    <property type="component" value="Chromosome"/>
</dbReference>
<dbReference type="PANTHER" id="PTHR38434">
    <property type="entry name" value="BLL2549 PROTEIN"/>
    <property type="match status" value="1"/>
</dbReference>
<feature type="compositionally biased region" description="Pro residues" evidence="1">
    <location>
        <begin position="647"/>
        <end position="670"/>
    </location>
</feature>
<feature type="compositionally biased region" description="Low complexity" evidence="1">
    <location>
        <begin position="68"/>
        <end position="88"/>
    </location>
</feature>
<reference evidence="3 4" key="1">
    <citation type="submission" date="2018-03" db="EMBL/GenBank/DDBJ databases">
        <title>Characteristics and genome of n-alkane degrading marine bacteria Gordonia iterans isolated from crude oil contaminated in Tae-an, South Korea.</title>
        <authorList>
            <person name="Lee S.-S."/>
            <person name="Kim H."/>
        </authorList>
    </citation>
    <scope>NUCLEOTIDE SEQUENCE [LARGE SCALE GENOMIC DNA]</scope>
    <source>
        <strain evidence="3 4">Co17</strain>
    </source>
</reference>
<dbReference type="KEGG" id="git:C6V83_03205"/>
<feature type="compositionally biased region" description="Pro residues" evidence="1">
    <location>
        <begin position="107"/>
        <end position="124"/>
    </location>
</feature>
<feature type="transmembrane region" description="Helical" evidence="2">
    <location>
        <begin position="451"/>
        <end position="474"/>
    </location>
</feature>
<dbReference type="EMBL" id="CP027433">
    <property type="protein sequence ID" value="AVL99435.1"/>
    <property type="molecule type" value="Genomic_DNA"/>
</dbReference>
<evidence type="ECO:0000313" key="3">
    <source>
        <dbReference type="EMBL" id="AVL99435.1"/>
    </source>
</evidence>
<feature type="transmembrane region" description="Helical" evidence="2">
    <location>
        <begin position="580"/>
        <end position="599"/>
    </location>
</feature>
<dbReference type="Pfam" id="PF10101">
    <property type="entry name" value="DUF2339"/>
    <property type="match status" value="2"/>
</dbReference>
<feature type="region of interest" description="Disordered" evidence="1">
    <location>
        <begin position="635"/>
        <end position="676"/>
    </location>
</feature>
<feature type="transmembrane region" description="Helical" evidence="2">
    <location>
        <begin position="169"/>
        <end position="187"/>
    </location>
</feature>
<feature type="transmembrane region" description="Helical" evidence="2">
    <location>
        <begin position="220"/>
        <end position="241"/>
    </location>
</feature>